<keyword evidence="4" id="KW-0812">Transmembrane</keyword>
<dbReference type="PANTHER" id="PTHR45138:SF9">
    <property type="entry name" value="DIGUANYLATE CYCLASE DGCM-RELATED"/>
    <property type="match status" value="1"/>
</dbReference>
<dbReference type="Pfam" id="PF07695">
    <property type="entry name" value="7TMR-DISM_7TM"/>
    <property type="match status" value="1"/>
</dbReference>
<keyword evidence="3" id="KW-0175">Coiled coil</keyword>
<dbReference type="SUPFAM" id="SSF55073">
    <property type="entry name" value="Nucleotide cyclase"/>
    <property type="match status" value="1"/>
</dbReference>
<feature type="chain" id="PRO_5045779303" description="diguanylate cyclase" evidence="5">
    <location>
        <begin position="23"/>
        <end position="610"/>
    </location>
</feature>
<dbReference type="InterPro" id="IPR029787">
    <property type="entry name" value="Nucleotide_cyclase"/>
</dbReference>
<keyword evidence="5" id="KW-0732">Signal</keyword>
<feature type="domain" description="GGDEF" evidence="6">
    <location>
        <begin position="474"/>
        <end position="607"/>
    </location>
</feature>
<gene>
    <name evidence="7" type="ORF">HUF19_15250</name>
</gene>
<dbReference type="InterPro" id="IPR043128">
    <property type="entry name" value="Rev_trsase/Diguanyl_cyclase"/>
</dbReference>
<keyword evidence="8" id="KW-1185">Reference proteome</keyword>
<evidence type="ECO:0000256" key="3">
    <source>
        <dbReference type="SAM" id="Coils"/>
    </source>
</evidence>
<accession>A0ABY6AG04</accession>
<proteinExistence type="predicted"/>
<dbReference type="EMBL" id="CP054475">
    <property type="protein sequence ID" value="UXD88705.1"/>
    <property type="molecule type" value="Genomic_DNA"/>
</dbReference>
<evidence type="ECO:0000256" key="1">
    <source>
        <dbReference type="ARBA" id="ARBA00012528"/>
    </source>
</evidence>
<name>A0ABY6AG04_9GAMM</name>
<dbReference type="EC" id="2.7.7.65" evidence="1"/>
<feature type="transmembrane region" description="Helical" evidence="4">
    <location>
        <begin position="350"/>
        <end position="371"/>
    </location>
</feature>
<sequence>MQRLVWMIWSLWLMMLPAALQAEPDGAFRAREGVLDLSGWTAAQPLALAGEWRFAWQQLSDGIGSDDWPLFVMPSTWDQSGQAGYQYPGQGYATFVLDIQGLDPAINWALFIPEITSSFRLLANGRELIHGGNVTAALELVQPYQGNRWVSLGRISEGRIKLVLQVANYHHHSAGPWQSLLLGSEYQITRSYAHHVIYEAVILLLLALIGLLLLLEYLVDRKDRTGLWLGLFTLMLGVRLGTTSFAPLYWMLDISPSWILHIRVIYISMLLSPVLLFTWLHSAFSGDFSRRLRNLCSLPFLLAALTCLLLPPLWFTALLGVFGGLLLLVVVVAMAVLLRAVYLGRRGAWVILPGMVLLGVAVIHDVLLINQLLVGQFWSPLGFLIFIVSMICNFLLNRVWARQEIVRLSEQLLQVNRELEQRVAERTQALAEKANALQDANQQLQVLADVDGLTGLLNRRALLQQLQQLKQWQGSVAVLWIDLDHFKRINDGFGHAAGDAVLAAFGALLRRLGRDRDRLARLGGEEFAVLLLDCGAEGAETFARRLQQQLRELQVPDWPQIHNLSASTGIAIGRLGETDGEELLNAADQAMYEVKHSTRDGYKIAADYRR</sequence>
<evidence type="ECO:0000313" key="8">
    <source>
        <dbReference type="Proteomes" id="UP001065322"/>
    </source>
</evidence>
<comment type="catalytic activity">
    <reaction evidence="2">
        <text>2 GTP = 3',3'-c-di-GMP + 2 diphosphate</text>
        <dbReference type="Rhea" id="RHEA:24898"/>
        <dbReference type="ChEBI" id="CHEBI:33019"/>
        <dbReference type="ChEBI" id="CHEBI:37565"/>
        <dbReference type="ChEBI" id="CHEBI:58805"/>
        <dbReference type="EC" id="2.7.7.65"/>
    </reaction>
</comment>
<dbReference type="CDD" id="cd01949">
    <property type="entry name" value="GGDEF"/>
    <property type="match status" value="1"/>
</dbReference>
<evidence type="ECO:0000256" key="2">
    <source>
        <dbReference type="ARBA" id="ARBA00034247"/>
    </source>
</evidence>
<feature type="transmembrane region" description="Helical" evidence="4">
    <location>
        <begin position="227"/>
        <end position="252"/>
    </location>
</feature>
<feature type="transmembrane region" description="Helical" evidence="4">
    <location>
        <begin position="377"/>
        <end position="396"/>
    </location>
</feature>
<dbReference type="InterPro" id="IPR050469">
    <property type="entry name" value="Diguanylate_Cyclase"/>
</dbReference>
<evidence type="ECO:0000313" key="7">
    <source>
        <dbReference type="EMBL" id="UXD88705.1"/>
    </source>
</evidence>
<dbReference type="Pfam" id="PF00990">
    <property type="entry name" value="GGDEF"/>
    <property type="match status" value="1"/>
</dbReference>
<feature type="transmembrane region" description="Helical" evidence="4">
    <location>
        <begin position="317"/>
        <end position="338"/>
    </location>
</feature>
<reference evidence="8" key="1">
    <citation type="submission" date="2020-06" db="EMBL/GenBank/DDBJ databases">
        <title>Thalassolituus marinus alknpb1M-1, a hydrocarbon-degrading bacterium isolated from the deep-sea overlying water using an in-situ strategy from the South China Sea basin.</title>
        <authorList>
            <person name="Dong C."/>
            <person name="Chen Y."/>
            <person name="Shao Z."/>
        </authorList>
    </citation>
    <scope>NUCLEOTIDE SEQUENCE [LARGE SCALE GENOMIC DNA]</scope>
    <source>
        <strain evidence="8">alknpb1M-1</strain>
    </source>
</reference>
<dbReference type="PROSITE" id="PS50887">
    <property type="entry name" value="GGDEF"/>
    <property type="match status" value="1"/>
</dbReference>
<evidence type="ECO:0000259" key="6">
    <source>
        <dbReference type="PROSITE" id="PS50887"/>
    </source>
</evidence>
<dbReference type="RefSeq" id="WP_260997429.1">
    <property type="nucleotide sequence ID" value="NZ_CP054475.1"/>
</dbReference>
<dbReference type="PANTHER" id="PTHR45138">
    <property type="entry name" value="REGULATORY COMPONENTS OF SENSORY TRANSDUCTION SYSTEM"/>
    <property type="match status" value="1"/>
</dbReference>
<keyword evidence="4" id="KW-1133">Transmembrane helix</keyword>
<keyword evidence="4" id="KW-0472">Membrane</keyword>
<feature type="transmembrane region" description="Helical" evidence="4">
    <location>
        <begin position="258"/>
        <end position="280"/>
    </location>
</feature>
<protein>
    <recommendedName>
        <fullName evidence="1">diguanylate cyclase</fullName>
        <ecNumber evidence="1">2.7.7.65</ecNumber>
    </recommendedName>
</protein>
<dbReference type="NCBIfam" id="TIGR00254">
    <property type="entry name" value="GGDEF"/>
    <property type="match status" value="1"/>
</dbReference>
<dbReference type="InterPro" id="IPR000160">
    <property type="entry name" value="GGDEF_dom"/>
</dbReference>
<evidence type="ECO:0000256" key="5">
    <source>
        <dbReference type="SAM" id="SignalP"/>
    </source>
</evidence>
<feature type="signal peptide" evidence="5">
    <location>
        <begin position="1"/>
        <end position="22"/>
    </location>
</feature>
<evidence type="ECO:0000256" key="4">
    <source>
        <dbReference type="SAM" id="Phobius"/>
    </source>
</evidence>
<dbReference type="InterPro" id="IPR011623">
    <property type="entry name" value="7TMR_DISM_rcpt_extracell_dom1"/>
</dbReference>
<dbReference type="Gene3D" id="3.30.70.270">
    <property type="match status" value="1"/>
</dbReference>
<feature type="transmembrane region" description="Helical" evidence="4">
    <location>
        <begin position="196"/>
        <end position="215"/>
    </location>
</feature>
<feature type="coiled-coil region" evidence="3">
    <location>
        <begin position="402"/>
        <end position="450"/>
    </location>
</feature>
<dbReference type="SMART" id="SM00267">
    <property type="entry name" value="GGDEF"/>
    <property type="match status" value="1"/>
</dbReference>
<feature type="transmembrane region" description="Helical" evidence="4">
    <location>
        <begin position="292"/>
        <end position="311"/>
    </location>
</feature>
<dbReference type="Proteomes" id="UP001065322">
    <property type="component" value="Chromosome"/>
</dbReference>
<organism evidence="7 8">
    <name type="scientific">Thalassolituus hydrocarboniclasticus</name>
    <dbReference type="NCBI Taxonomy" id="2742796"/>
    <lineage>
        <taxon>Bacteria</taxon>
        <taxon>Pseudomonadati</taxon>
        <taxon>Pseudomonadota</taxon>
        <taxon>Gammaproteobacteria</taxon>
        <taxon>Oceanospirillales</taxon>
        <taxon>Oceanospirillaceae</taxon>
        <taxon>Thalassolituus</taxon>
    </lineage>
</organism>